<dbReference type="Proteomes" id="UP000029273">
    <property type="component" value="Unassembled WGS sequence"/>
</dbReference>
<keyword evidence="2" id="KW-1185">Reference proteome</keyword>
<sequence length="111" mass="12030">MTLSELLTYLDRHSGYPILDGTPAETLGKARTDGHANAYAGEIVACLAERLAIDDADAALPERVQVINSLGRLRLKYMADDAPVEGFRIVEKVIATIDSAFNEEALAQKGR</sequence>
<proteinExistence type="predicted"/>
<reference evidence="1 2" key="1">
    <citation type="journal article" date="2014" name="Genome Announc.">
        <title>Draft Genome Sequence of the Iron-Oxidizing, Acidophilic, and Halotolerant 'Thiobacillus prosperus' Type Strain DSM 5130.</title>
        <authorList>
            <person name="Ossandon F.J."/>
            <person name="Cardenas J.P."/>
            <person name="Corbett M."/>
            <person name="Quatrini R."/>
            <person name="Holmes D.S."/>
            <person name="Watkin E."/>
        </authorList>
    </citation>
    <scope>NUCLEOTIDE SEQUENCE [LARGE SCALE GENOMIC DNA]</scope>
    <source>
        <strain evidence="1 2">DSM 5130</strain>
    </source>
</reference>
<name>A0A1A6C0H4_9GAMM</name>
<dbReference type="STRING" id="160660.BJI67_14090"/>
<accession>A0A1A6C0H4</accession>
<protein>
    <submittedName>
        <fullName evidence="1">Uncharacterized protein</fullName>
    </submittedName>
</protein>
<gene>
    <name evidence="1" type="ORF">Thpro_022306</name>
</gene>
<dbReference type="EMBL" id="JQSG02000006">
    <property type="protein sequence ID" value="OBS08056.1"/>
    <property type="molecule type" value="Genomic_DNA"/>
</dbReference>
<dbReference type="AlphaFoldDB" id="A0A1A6C0H4"/>
<dbReference type="RefSeq" id="WP_038091812.1">
    <property type="nucleotide sequence ID" value="NZ_JQSG02000006.1"/>
</dbReference>
<evidence type="ECO:0000313" key="1">
    <source>
        <dbReference type="EMBL" id="OBS08056.1"/>
    </source>
</evidence>
<comment type="caution">
    <text evidence="1">The sequence shown here is derived from an EMBL/GenBank/DDBJ whole genome shotgun (WGS) entry which is preliminary data.</text>
</comment>
<evidence type="ECO:0000313" key="2">
    <source>
        <dbReference type="Proteomes" id="UP000029273"/>
    </source>
</evidence>
<organism evidence="1 2">
    <name type="scientific">Acidihalobacter prosperus</name>
    <dbReference type="NCBI Taxonomy" id="160660"/>
    <lineage>
        <taxon>Bacteria</taxon>
        <taxon>Pseudomonadati</taxon>
        <taxon>Pseudomonadota</taxon>
        <taxon>Gammaproteobacteria</taxon>
        <taxon>Chromatiales</taxon>
        <taxon>Ectothiorhodospiraceae</taxon>
        <taxon>Acidihalobacter</taxon>
    </lineage>
</organism>
<dbReference type="OrthoDB" id="8562667at2"/>